<dbReference type="GO" id="GO:0000162">
    <property type="term" value="P:L-tryptophan biosynthetic process"/>
    <property type="evidence" value="ECO:0007669"/>
    <property type="project" value="TreeGrafter"/>
</dbReference>
<dbReference type="Gene3D" id="3.60.120.10">
    <property type="entry name" value="Anthranilate synthase"/>
    <property type="match status" value="1"/>
</dbReference>
<evidence type="ECO:0000256" key="5">
    <source>
        <dbReference type="ARBA" id="ARBA00022679"/>
    </source>
</evidence>
<dbReference type="Proteomes" id="UP000504637">
    <property type="component" value="Unplaced"/>
</dbReference>
<evidence type="ECO:0000256" key="8">
    <source>
        <dbReference type="ARBA" id="ARBA00031329"/>
    </source>
</evidence>
<keyword evidence="5" id="KW-0808">Transferase</keyword>
<dbReference type="GO" id="GO:0046656">
    <property type="term" value="P:folic acid biosynthetic process"/>
    <property type="evidence" value="ECO:0007669"/>
    <property type="project" value="UniProtKB-KW"/>
</dbReference>
<evidence type="ECO:0000259" key="12">
    <source>
        <dbReference type="Pfam" id="PF04715"/>
    </source>
</evidence>
<evidence type="ECO:0000256" key="4">
    <source>
        <dbReference type="ARBA" id="ARBA00013139"/>
    </source>
</evidence>
<dbReference type="NCBIfam" id="TIGR01823">
    <property type="entry name" value="PabB-fungal"/>
    <property type="match status" value="1"/>
</dbReference>
<keyword evidence="6" id="KW-0289">Folate biosynthesis</keyword>
<dbReference type="InterPro" id="IPR005801">
    <property type="entry name" value="ADC_synthase"/>
</dbReference>
<dbReference type="GO" id="GO:0046820">
    <property type="term" value="F:4-amino-4-deoxychorismate synthase activity"/>
    <property type="evidence" value="ECO:0007669"/>
    <property type="project" value="UniProtKB-EC"/>
</dbReference>
<dbReference type="Pfam" id="PF00425">
    <property type="entry name" value="Chorismate_bind"/>
    <property type="match status" value="1"/>
</dbReference>
<dbReference type="GO" id="GO:0005737">
    <property type="term" value="C:cytoplasm"/>
    <property type="evidence" value="ECO:0007669"/>
    <property type="project" value="TreeGrafter"/>
</dbReference>
<dbReference type="InterPro" id="IPR019999">
    <property type="entry name" value="Anth_synth_I-like"/>
</dbReference>
<dbReference type="Pfam" id="PF00117">
    <property type="entry name" value="GATase"/>
    <property type="match status" value="1"/>
</dbReference>
<evidence type="ECO:0000256" key="2">
    <source>
        <dbReference type="ARBA" id="ARBA00005009"/>
    </source>
</evidence>
<dbReference type="GeneID" id="54365028"/>
<dbReference type="AlphaFoldDB" id="A0A6J3MHX9"/>
<sequence length="746" mass="82837">MQDGRLLFIDAYDSFSNSIIALLRRELAVTVESIKIDDARFVLNDKAFSKFLDGFDAVVAGPGPGHPSNANDIGLIRKLWTQPPDHVIPVLGICLGFQSLCLMHGAQVVRLKQPRHGIVNSISHCGQDIFAKAGEVVATQYHSLHVRLSDNEDGHLNECLWTPSQDGSIIPLAWDCADSTNGNVLMAVRHKDQPFWGFQYHPESISTNSEGHSIIRNWWAIAWEWRSGQSRRDSGLSLCLPAPLDSVGALNEPALGQNFRSRKISWSTLLPSSVPDVADVVERLQAQSLCKEPIILESGLRDARPLNPETGRYSIICCPEASSIQLCYSTSDRTLSIRRDGKLENVPDSCTNDAFEQVDEYNRAYSNLEGPLDVPFWGGFVGYVSYESGLETIDVTPPATNKAGRPDFWFVFVERSLVFDHCSGMIYIQSLKAHDDVWLDSAKKCLNSVHRKFWIPVSTSVRQQSEGRLTAGPQQLQYCQKVHDCQEKLRAGESYELCLTDQSVITNTLRPWNLYRQLRKQNPAPFGAYIRLSSNHHGGLSLLSSSPERFLSWSRSGSCQFRPIKGTVRKSPNTTREQAEAVLNSTKEQAENLMIVDLIRHDLSGVKGVDNVRVPKLMSVEEYETVYQLVSVIEGELNERNSGTAVLAASLPPGSMTGAPKKRSCEILKEIEQYKPRGPYSGVMGYFDVGGGGDFSVIIRSAYQWDDGGSDWHIGAGGAVTVLSSAEGEWQEMLTKRDSLLPTFLQ</sequence>
<accession>A0A6J3MHX9</accession>
<dbReference type="PROSITE" id="PS51273">
    <property type="entry name" value="GATASE_TYPE_1"/>
    <property type="match status" value="1"/>
</dbReference>
<dbReference type="PRINTS" id="PR00097">
    <property type="entry name" value="ANTSNTHASEII"/>
</dbReference>
<evidence type="ECO:0000313" key="14">
    <source>
        <dbReference type="RefSeq" id="XP_033464582.1"/>
    </source>
</evidence>
<feature type="domain" description="Glutamine amidotransferase" evidence="10">
    <location>
        <begin position="8"/>
        <end position="217"/>
    </location>
</feature>
<evidence type="ECO:0000256" key="3">
    <source>
        <dbReference type="ARBA" id="ARBA00005970"/>
    </source>
</evidence>
<reference evidence="14" key="3">
    <citation type="submission" date="2025-08" db="UniProtKB">
        <authorList>
            <consortium name="RefSeq"/>
        </authorList>
    </citation>
    <scope>IDENTIFICATION</scope>
    <source>
        <strain evidence="14">CBS 342.82</strain>
    </source>
</reference>
<dbReference type="CDD" id="cd01743">
    <property type="entry name" value="GATase1_Anthranilate_Synthase"/>
    <property type="match status" value="1"/>
</dbReference>
<dbReference type="InterPro" id="IPR015890">
    <property type="entry name" value="Chorismate_C"/>
</dbReference>
<comment type="similarity">
    <text evidence="3">In the C-terminal section; belongs to the anthranilate synthase component I family.</text>
</comment>
<evidence type="ECO:0000256" key="6">
    <source>
        <dbReference type="ARBA" id="ARBA00022909"/>
    </source>
</evidence>
<evidence type="ECO:0000259" key="10">
    <source>
        <dbReference type="Pfam" id="PF00117"/>
    </source>
</evidence>
<dbReference type="InterPro" id="IPR006221">
    <property type="entry name" value="TrpG/PapA_dom"/>
</dbReference>
<dbReference type="SUPFAM" id="SSF52317">
    <property type="entry name" value="Class I glutamine amidotransferase-like"/>
    <property type="match status" value="1"/>
</dbReference>
<dbReference type="EC" id="2.6.1.85" evidence="4"/>
<dbReference type="GO" id="GO:0008153">
    <property type="term" value="P:4-aminobenzoate biosynthetic process"/>
    <property type="evidence" value="ECO:0007669"/>
    <property type="project" value="TreeGrafter"/>
</dbReference>
<dbReference type="PRINTS" id="PR00096">
    <property type="entry name" value="GATASE"/>
</dbReference>
<dbReference type="UniPathway" id="UPA00077">
    <property type="reaction ID" value="UER00149"/>
</dbReference>
<dbReference type="InterPro" id="IPR029062">
    <property type="entry name" value="Class_I_gatase-like"/>
</dbReference>
<comment type="catalytic activity">
    <reaction evidence="1">
        <text>chorismate + L-glutamine = 4-amino-4-deoxychorismate + L-glutamate</text>
        <dbReference type="Rhea" id="RHEA:11672"/>
        <dbReference type="ChEBI" id="CHEBI:29748"/>
        <dbReference type="ChEBI" id="CHEBI:29985"/>
        <dbReference type="ChEBI" id="CHEBI:58359"/>
        <dbReference type="ChEBI" id="CHEBI:58406"/>
        <dbReference type="EC" id="2.6.1.85"/>
    </reaction>
</comment>
<protein>
    <recommendedName>
        <fullName evidence="4">aminodeoxychorismate synthase</fullName>
        <ecNumber evidence="4">2.6.1.85</ecNumber>
    </recommendedName>
    <alternativeName>
        <fullName evidence="8">Para-aminobenzoate synthase</fullName>
    </alternativeName>
    <alternativeName>
        <fullName evidence="9">p-aminobenzoic acid synthase</fullName>
    </alternativeName>
</protein>
<gene>
    <name evidence="14" type="ORF">K489DRAFT_406226</name>
</gene>
<evidence type="ECO:0000256" key="7">
    <source>
        <dbReference type="ARBA" id="ARBA00022962"/>
    </source>
</evidence>
<feature type="domain" description="Chorismate-utilising enzyme C-terminal" evidence="11">
    <location>
        <begin position="476"/>
        <end position="736"/>
    </location>
</feature>
<reference evidence="14" key="2">
    <citation type="submission" date="2020-04" db="EMBL/GenBank/DDBJ databases">
        <authorList>
            <consortium name="NCBI Genome Project"/>
        </authorList>
    </citation>
    <scope>NUCLEOTIDE SEQUENCE</scope>
    <source>
        <strain evidence="14">CBS 342.82</strain>
    </source>
</reference>
<dbReference type="OrthoDB" id="64220at2759"/>
<dbReference type="Pfam" id="PF04715">
    <property type="entry name" value="Anth_synt_I_N"/>
    <property type="match status" value="1"/>
</dbReference>
<dbReference type="PANTHER" id="PTHR11236:SF18">
    <property type="entry name" value="AMINODEOXYCHORISMATE SYNTHASE"/>
    <property type="match status" value="1"/>
</dbReference>
<proteinExistence type="inferred from homology"/>
<dbReference type="InterPro" id="IPR006805">
    <property type="entry name" value="Anth_synth_I_N"/>
</dbReference>
<organism evidence="14">
    <name type="scientific">Dissoconium aciculare CBS 342.82</name>
    <dbReference type="NCBI Taxonomy" id="1314786"/>
    <lineage>
        <taxon>Eukaryota</taxon>
        <taxon>Fungi</taxon>
        <taxon>Dikarya</taxon>
        <taxon>Ascomycota</taxon>
        <taxon>Pezizomycotina</taxon>
        <taxon>Dothideomycetes</taxon>
        <taxon>Dothideomycetidae</taxon>
        <taxon>Mycosphaerellales</taxon>
        <taxon>Dissoconiaceae</taxon>
        <taxon>Dissoconium</taxon>
    </lineage>
</organism>
<feature type="domain" description="Anthranilate synthase component I N-terminal" evidence="12">
    <location>
        <begin position="280"/>
        <end position="426"/>
    </location>
</feature>
<keyword evidence="13" id="KW-1185">Reference proteome</keyword>
<dbReference type="GO" id="GO:0046654">
    <property type="term" value="P:tetrahydrofolate biosynthetic process"/>
    <property type="evidence" value="ECO:0007669"/>
    <property type="project" value="UniProtKB-UniPathway"/>
</dbReference>
<dbReference type="SUPFAM" id="SSF56322">
    <property type="entry name" value="ADC synthase"/>
    <property type="match status" value="1"/>
</dbReference>
<evidence type="ECO:0000256" key="9">
    <source>
        <dbReference type="ARBA" id="ARBA00031904"/>
    </source>
</evidence>
<dbReference type="InterPro" id="IPR017926">
    <property type="entry name" value="GATASE"/>
</dbReference>
<dbReference type="Gene3D" id="3.40.50.880">
    <property type="match status" value="1"/>
</dbReference>
<keyword evidence="7" id="KW-0315">Glutamine amidotransferase</keyword>
<comment type="pathway">
    <text evidence="2">Cofactor biosynthesis; tetrahydrofolate biosynthesis; 4-aminobenzoate from chorismate: step 1/2.</text>
</comment>
<evidence type="ECO:0000259" key="11">
    <source>
        <dbReference type="Pfam" id="PF00425"/>
    </source>
</evidence>
<dbReference type="PANTHER" id="PTHR11236">
    <property type="entry name" value="AMINOBENZOATE/ANTHRANILATE SYNTHASE"/>
    <property type="match status" value="1"/>
</dbReference>
<dbReference type="RefSeq" id="XP_033464582.1">
    <property type="nucleotide sequence ID" value="XM_033607228.1"/>
</dbReference>
<evidence type="ECO:0000256" key="1">
    <source>
        <dbReference type="ARBA" id="ARBA00001000"/>
    </source>
</evidence>
<dbReference type="InterPro" id="IPR010117">
    <property type="entry name" value="PabB_fungal"/>
</dbReference>
<evidence type="ECO:0000313" key="13">
    <source>
        <dbReference type="Proteomes" id="UP000504637"/>
    </source>
</evidence>
<reference evidence="14" key="1">
    <citation type="submission" date="2020-01" db="EMBL/GenBank/DDBJ databases">
        <authorList>
            <consortium name="DOE Joint Genome Institute"/>
            <person name="Haridas S."/>
            <person name="Albert R."/>
            <person name="Binder M."/>
            <person name="Bloem J."/>
            <person name="Labutti K."/>
            <person name="Salamov A."/>
            <person name="Andreopoulos B."/>
            <person name="Baker S.E."/>
            <person name="Barry K."/>
            <person name="Bills G."/>
            <person name="Bluhm B.H."/>
            <person name="Cannon C."/>
            <person name="Castanera R."/>
            <person name="Culley D.E."/>
            <person name="Daum C."/>
            <person name="Ezra D."/>
            <person name="Gonzalez J.B."/>
            <person name="Henrissat B."/>
            <person name="Kuo A."/>
            <person name="Liang C."/>
            <person name="Lipzen A."/>
            <person name="Lutzoni F."/>
            <person name="Magnuson J."/>
            <person name="Mondo S."/>
            <person name="Nolan M."/>
            <person name="Ohm R."/>
            <person name="Pangilinan J."/>
            <person name="Park H.-J."/>
            <person name="Ramirez L."/>
            <person name="Alfaro M."/>
            <person name="Sun H."/>
            <person name="Tritt A."/>
            <person name="Yoshinaga Y."/>
            <person name="Zwiers L.-H."/>
            <person name="Turgeon B.G."/>
            <person name="Goodwin S.B."/>
            <person name="Spatafora J.W."/>
            <person name="Crous P.W."/>
            <person name="Grigoriev I.V."/>
        </authorList>
    </citation>
    <scope>NUCLEOTIDE SEQUENCE</scope>
    <source>
        <strain evidence="14">CBS 342.82</strain>
    </source>
</reference>
<name>A0A6J3MHX9_9PEZI</name>